<dbReference type="Proteomes" id="UP000316621">
    <property type="component" value="Chromosome 4"/>
</dbReference>
<evidence type="ECO:0000313" key="1">
    <source>
        <dbReference type="EMBL" id="RZC57523.1"/>
    </source>
</evidence>
<reference evidence="1 2" key="1">
    <citation type="journal article" date="2018" name="Science">
        <title>The opium poppy genome and morphinan production.</title>
        <authorList>
            <person name="Guo L."/>
            <person name="Winzer T."/>
            <person name="Yang X."/>
            <person name="Li Y."/>
            <person name="Ning Z."/>
            <person name="He Z."/>
            <person name="Teodor R."/>
            <person name="Lu Y."/>
            <person name="Bowser T.A."/>
            <person name="Graham I.A."/>
            <person name="Ye K."/>
        </authorList>
    </citation>
    <scope>NUCLEOTIDE SEQUENCE [LARGE SCALE GENOMIC DNA]</scope>
    <source>
        <strain evidence="2">cv. HN1</strain>
        <tissue evidence="1">Leaves</tissue>
    </source>
</reference>
<dbReference type="Gramene" id="RZC57523">
    <property type="protein sequence ID" value="RZC57523"/>
    <property type="gene ID" value="C5167_004826"/>
</dbReference>
<sequence length="235" mass="26416">MFDIHSSANCRVFDEIYAEVYLLTVAESFEFKDRVKNIGASLVQQVANATNNVAGDAKALSFITLKCGDTGNGGGDFCVEDLKNQLLEFVNNLKPYPLFLCRVCLRKTMLGIIGNGSLANSHIRQVPKLNPLNKLSGLLNKDPAIMERRTALELYRSAQADIELDKKQMDSVKQDTGKMGGAEVVQWTLLVKPYDNLVWFNLWVVKIDADCMRNYLIFEHLLQVHIVPTEKVHPK</sequence>
<proteinExistence type="predicted"/>
<dbReference type="EMBL" id="CM010718">
    <property type="protein sequence ID" value="RZC57523.1"/>
    <property type="molecule type" value="Genomic_DNA"/>
</dbReference>
<organism evidence="1 2">
    <name type="scientific">Papaver somniferum</name>
    <name type="common">Opium poppy</name>
    <dbReference type="NCBI Taxonomy" id="3469"/>
    <lineage>
        <taxon>Eukaryota</taxon>
        <taxon>Viridiplantae</taxon>
        <taxon>Streptophyta</taxon>
        <taxon>Embryophyta</taxon>
        <taxon>Tracheophyta</taxon>
        <taxon>Spermatophyta</taxon>
        <taxon>Magnoliopsida</taxon>
        <taxon>Ranunculales</taxon>
        <taxon>Papaveraceae</taxon>
        <taxon>Papaveroideae</taxon>
        <taxon>Papaver</taxon>
    </lineage>
</organism>
<accession>A0A4Y7J8P6</accession>
<feature type="non-terminal residue" evidence="1">
    <location>
        <position position="235"/>
    </location>
</feature>
<protein>
    <submittedName>
        <fullName evidence="1">Uncharacterized protein</fullName>
    </submittedName>
</protein>
<dbReference type="Gene3D" id="1.10.560.10">
    <property type="entry name" value="GroEL-like equatorial domain"/>
    <property type="match status" value="1"/>
</dbReference>
<name>A0A4Y7J8P6_PAPSO</name>
<dbReference type="AlphaFoldDB" id="A0A4Y7J8P6"/>
<evidence type="ECO:0000313" key="2">
    <source>
        <dbReference type="Proteomes" id="UP000316621"/>
    </source>
</evidence>
<keyword evidence="2" id="KW-1185">Reference proteome</keyword>
<dbReference type="InterPro" id="IPR027413">
    <property type="entry name" value="GROEL-like_equatorial_sf"/>
</dbReference>
<gene>
    <name evidence="1" type="ORF">C5167_004826</name>
</gene>
<dbReference type="STRING" id="3469.A0A4Y7J8P6"/>